<proteinExistence type="predicted"/>
<keyword evidence="3" id="KW-1185">Reference proteome</keyword>
<dbReference type="Proteomes" id="UP000192578">
    <property type="component" value="Unassembled WGS sequence"/>
</dbReference>
<protein>
    <submittedName>
        <fullName evidence="2">Uncharacterized protein</fullName>
    </submittedName>
</protein>
<evidence type="ECO:0000256" key="1">
    <source>
        <dbReference type="SAM" id="MobiDB-lite"/>
    </source>
</evidence>
<organism evidence="2 3">
    <name type="scientific">Hypsibius exemplaris</name>
    <name type="common">Freshwater tardigrade</name>
    <dbReference type="NCBI Taxonomy" id="2072580"/>
    <lineage>
        <taxon>Eukaryota</taxon>
        <taxon>Metazoa</taxon>
        <taxon>Ecdysozoa</taxon>
        <taxon>Tardigrada</taxon>
        <taxon>Eutardigrada</taxon>
        <taxon>Parachela</taxon>
        <taxon>Hypsibioidea</taxon>
        <taxon>Hypsibiidae</taxon>
        <taxon>Hypsibius</taxon>
    </lineage>
</organism>
<accession>A0A1W0WM76</accession>
<reference evidence="3" key="1">
    <citation type="submission" date="2017-01" db="EMBL/GenBank/DDBJ databases">
        <title>Comparative genomics of anhydrobiosis in the tardigrade Hypsibius dujardini.</title>
        <authorList>
            <person name="Yoshida Y."/>
            <person name="Koutsovoulos G."/>
            <person name="Laetsch D."/>
            <person name="Stevens L."/>
            <person name="Kumar S."/>
            <person name="Horikawa D."/>
            <person name="Ishino K."/>
            <person name="Komine S."/>
            <person name="Tomita M."/>
            <person name="Blaxter M."/>
            <person name="Arakawa K."/>
        </authorList>
    </citation>
    <scope>NUCLEOTIDE SEQUENCE [LARGE SCALE GENOMIC DNA]</scope>
    <source>
        <strain evidence="3">Z151</strain>
    </source>
</reference>
<evidence type="ECO:0000313" key="3">
    <source>
        <dbReference type="Proteomes" id="UP000192578"/>
    </source>
</evidence>
<evidence type="ECO:0000313" key="2">
    <source>
        <dbReference type="EMBL" id="OQV16308.1"/>
    </source>
</evidence>
<dbReference type="EMBL" id="MTYJ01000076">
    <property type="protein sequence ID" value="OQV16308.1"/>
    <property type="molecule type" value="Genomic_DNA"/>
</dbReference>
<dbReference type="AlphaFoldDB" id="A0A1W0WM76"/>
<name>A0A1W0WM76_HYPEX</name>
<sequence length="88" mass="9946">MTGRTAARKVNPGRSGGSPKACFDFKKRRRSCGACGDNRSELLSPSENRLPTLWFAIRFYLVNAPVHLQHSLIRTREMRGTFVPPRSE</sequence>
<comment type="caution">
    <text evidence="2">The sequence shown here is derived from an EMBL/GenBank/DDBJ whole genome shotgun (WGS) entry which is preliminary data.</text>
</comment>
<gene>
    <name evidence="2" type="ORF">BV898_09616</name>
</gene>
<feature type="region of interest" description="Disordered" evidence="1">
    <location>
        <begin position="1"/>
        <end position="22"/>
    </location>
</feature>